<dbReference type="InterPro" id="IPR029058">
    <property type="entry name" value="AB_hydrolase_fold"/>
</dbReference>
<sequence>MAFLALATGCTRQPEAETAMTHHASFQAYLQDTRQEISERRLFQTESRDNELVWNAPFEIRPATPSGKALLLLHGLGDSPWSFVDVAQDFADQGYVVRVALLPGHGTRPEDLIDIHLEEWQQLVQEQVALLRQEFPEVYLGGFSTGANLALAYAMKDPGISGLVLFSPAIRSSATFDWVTPWLAHVRTWLVAPDETRPQQSPVRYYNVPTNGFAQFYRSSVAVRSLIEHENFDRPVAIVLTEKDSVVDVQYVRELFSSRFTNPASRLIWYGQEKAGAPDSSRILTRTDRLVDERISQFSHMGILFSPQNALYGRSGKLRFCWNSLNTRDVARCEAGEEVWYSEWGYREPGKVHARLTYNPYFAWQSQVIRGVLEAAKPKG</sequence>
<dbReference type="RefSeq" id="WP_236250127.1">
    <property type="nucleotide sequence ID" value="NZ_JAUQOO010000005.1"/>
</dbReference>
<evidence type="ECO:0000313" key="3">
    <source>
        <dbReference type="Proteomes" id="UP001223016"/>
    </source>
</evidence>
<dbReference type="Proteomes" id="UP001223016">
    <property type="component" value="Unassembled WGS sequence"/>
</dbReference>
<dbReference type="PANTHER" id="PTHR11614">
    <property type="entry name" value="PHOSPHOLIPASE-RELATED"/>
    <property type="match status" value="1"/>
</dbReference>
<gene>
    <name evidence="2" type="ORF">Q6A51_08590</name>
</gene>
<dbReference type="SUPFAM" id="SSF53474">
    <property type="entry name" value="alpha/beta-Hydrolases"/>
    <property type="match status" value="1"/>
</dbReference>
<dbReference type="InterPro" id="IPR051044">
    <property type="entry name" value="MAG_DAG_Lipase"/>
</dbReference>
<keyword evidence="3" id="KW-1185">Reference proteome</keyword>
<feature type="domain" description="Serine aminopeptidase S33" evidence="1">
    <location>
        <begin position="68"/>
        <end position="190"/>
    </location>
</feature>
<dbReference type="GO" id="GO:0016787">
    <property type="term" value="F:hydrolase activity"/>
    <property type="evidence" value="ECO:0007669"/>
    <property type="project" value="UniProtKB-KW"/>
</dbReference>
<accession>A0ABT9CMX2</accession>
<name>A0ABT9CMX2_9PSED</name>
<comment type="caution">
    <text evidence="2">The sequence shown here is derived from an EMBL/GenBank/DDBJ whole genome shotgun (WGS) entry which is preliminary data.</text>
</comment>
<protein>
    <submittedName>
        <fullName evidence="2">Alpha/beta fold hydrolase</fullName>
    </submittedName>
</protein>
<proteinExistence type="predicted"/>
<dbReference type="InterPro" id="IPR022742">
    <property type="entry name" value="Hydrolase_4"/>
</dbReference>
<keyword evidence="2" id="KW-0378">Hydrolase</keyword>
<reference evidence="2 3" key="1">
    <citation type="submission" date="2023-07" db="EMBL/GenBank/DDBJ databases">
        <title>Identification of four novel Pseudomonas species associated with bacterial leaf spot of cucurbits.</title>
        <authorList>
            <person name="Fullem K.R."/>
        </authorList>
    </citation>
    <scope>NUCLEOTIDE SEQUENCE [LARGE SCALE GENOMIC DNA]</scope>
    <source>
        <strain evidence="2 3">KFB 138</strain>
    </source>
</reference>
<dbReference type="Gene3D" id="3.40.50.1820">
    <property type="entry name" value="alpha/beta hydrolase"/>
    <property type="match status" value="1"/>
</dbReference>
<dbReference type="Pfam" id="PF12146">
    <property type="entry name" value="Hydrolase_4"/>
    <property type="match status" value="1"/>
</dbReference>
<dbReference type="EMBL" id="JAUQOO010000005">
    <property type="protein sequence ID" value="MDO7926831.1"/>
    <property type="molecule type" value="Genomic_DNA"/>
</dbReference>
<evidence type="ECO:0000259" key="1">
    <source>
        <dbReference type="Pfam" id="PF12146"/>
    </source>
</evidence>
<evidence type="ECO:0000313" key="2">
    <source>
        <dbReference type="EMBL" id="MDO7926831.1"/>
    </source>
</evidence>
<organism evidence="2 3">
    <name type="scientific">Pseudomonas serbiensis</name>
    <dbReference type="NCBI Taxonomy" id="3064350"/>
    <lineage>
        <taxon>Bacteria</taxon>
        <taxon>Pseudomonadati</taxon>
        <taxon>Pseudomonadota</taxon>
        <taxon>Gammaproteobacteria</taxon>
        <taxon>Pseudomonadales</taxon>
        <taxon>Pseudomonadaceae</taxon>
        <taxon>Pseudomonas</taxon>
    </lineage>
</organism>